<accession>A0A5J4ZX69</accession>
<organism evidence="2 3">
    <name type="scientific">Nyssa sinensis</name>
    <dbReference type="NCBI Taxonomy" id="561372"/>
    <lineage>
        <taxon>Eukaryota</taxon>
        <taxon>Viridiplantae</taxon>
        <taxon>Streptophyta</taxon>
        <taxon>Embryophyta</taxon>
        <taxon>Tracheophyta</taxon>
        <taxon>Spermatophyta</taxon>
        <taxon>Magnoliopsida</taxon>
        <taxon>eudicotyledons</taxon>
        <taxon>Gunneridae</taxon>
        <taxon>Pentapetalae</taxon>
        <taxon>asterids</taxon>
        <taxon>Cornales</taxon>
        <taxon>Nyssaceae</taxon>
        <taxon>Nyssa</taxon>
    </lineage>
</organism>
<sequence>MSSRFAGKRMAGDRRRSNPPSCSPEDYQSVRWQADGRTQYDMWACQLGQVGLVVGNTSNGHVHCGMANDLDDNGTSMRRVSCL</sequence>
<dbReference type="EMBL" id="CM018047">
    <property type="protein sequence ID" value="KAA8523413.1"/>
    <property type="molecule type" value="Genomic_DNA"/>
</dbReference>
<dbReference type="Proteomes" id="UP000325577">
    <property type="component" value="Linkage Group LG4"/>
</dbReference>
<keyword evidence="3" id="KW-1185">Reference proteome</keyword>
<evidence type="ECO:0000313" key="2">
    <source>
        <dbReference type="EMBL" id="KAA8523413.1"/>
    </source>
</evidence>
<proteinExistence type="predicted"/>
<evidence type="ECO:0000256" key="1">
    <source>
        <dbReference type="SAM" id="MobiDB-lite"/>
    </source>
</evidence>
<name>A0A5J4ZX69_9ASTE</name>
<gene>
    <name evidence="2" type="ORF">F0562_009836</name>
</gene>
<protein>
    <submittedName>
        <fullName evidence="2">Uncharacterized protein</fullName>
    </submittedName>
</protein>
<dbReference type="AlphaFoldDB" id="A0A5J4ZX69"/>
<reference evidence="2 3" key="1">
    <citation type="submission" date="2019-09" db="EMBL/GenBank/DDBJ databases">
        <title>A chromosome-level genome assembly of the Chinese tupelo Nyssa sinensis.</title>
        <authorList>
            <person name="Yang X."/>
            <person name="Kang M."/>
            <person name="Yang Y."/>
            <person name="Xiong H."/>
            <person name="Wang M."/>
            <person name="Zhang Z."/>
            <person name="Wang Z."/>
            <person name="Wu H."/>
            <person name="Ma T."/>
            <person name="Liu J."/>
            <person name="Xi Z."/>
        </authorList>
    </citation>
    <scope>NUCLEOTIDE SEQUENCE [LARGE SCALE GENOMIC DNA]</scope>
    <source>
        <strain evidence="2">J267</strain>
        <tissue evidence="2">Leaf</tissue>
    </source>
</reference>
<evidence type="ECO:0000313" key="3">
    <source>
        <dbReference type="Proteomes" id="UP000325577"/>
    </source>
</evidence>
<feature type="region of interest" description="Disordered" evidence="1">
    <location>
        <begin position="1"/>
        <end position="27"/>
    </location>
</feature>